<evidence type="ECO:0000313" key="2">
    <source>
        <dbReference type="Proteomes" id="UP001058974"/>
    </source>
</evidence>
<proteinExistence type="predicted"/>
<organism evidence="1 2">
    <name type="scientific">Pisum sativum</name>
    <name type="common">Garden pea</name>
    <name type="synonym">Lathyrus oleraceus</name>
    <dbReference type="NCBI Taxonomy" id="3888"/>
    <lineage>
        <taxon>Eukaryota</taxon>
        <taxon>Viridiplantae</taxon>
        <taxon>Streptophyta</taxon>
        <taxon>Embryophyta</taxon>
        <taxon>Tracheophyta</taxon>
        <taxon>Spermatophyta</taxon>
        <taxon>Magnoliopsida</taxon>
        <taxon>eudicotyledons</taxon>
        <taxon>Gunneridae</taxon>
        <taxon>Pentapetalae</taxon>
        <taxon>rosids</taxon>
        <taxon>fabids</taxon>
        <taxon>Fabales</taxon>
        <taxon>Fabaceae</taxon>
        <taxon>Papilionoideae</taxon>
        <taxon>50 kb inversion clade</taxon>
        <taxon>NPAAA clade</taxon>
        <taxon>Hologalegina</taxon>
        <taxon>IRL clade</taxon>
        <taxon>Fabeae</taxon>
        <taxon>Lathyrus</taxon>
    </lineage>
</organism>
<protein>
    <submittedName>
        <fullName evidence="1">Uncharacterized protein</fullName>
    </submittedName>
</protein>
<reference evidence="1 2" key="1">
    <citation type="journal article" date="2022" name="Nat. Genet.">
        <title>Improved pea reference genome and pan-genome highlight genomic features and evolutionary characteristics.</title>
        <authorList>
            <person name="Yang T."/>
            <person name="Liu R."/>
            <person name="Luo Y."/>
            <person name="Hu S."/>
            <person name="Wang D."/>
            <person name="Wang C."/>
            <person name="Pandey M.K."/>
            <person name="Ge S."/>
            <person name="Xu Q."/>
            <person name="Li N."/>
            <person name="Li G."/>
            <person name="Huang Y."/>
            <person name="Saxena R.K."/>
            <person name="Ji Y."/>
            <person name="Li M."/>
            <person name="Yan X."/>
            <person name="He Y."/>
            <person name="Liu Y."/>
            <person name="Wang X."/>
            <person name="Xiang C."/>
            <person name="Varshney R.K."/>
            <person name="Ding H."/>
            <person name="Gao S."/>
            <person name="Zong X."/>
        </authorList>
    </citation>
    <scope>NUCLEOTIDE SEQUENCE [LARGE SCALE GENOMIC DNA]</scope>
    <source>
        <strain evidence="1 2">cv. Zhongwan 6</strain>
    </source>
</reference>
<dbReference type="Gramene" id="Psat04G0617800-T1">
    <property type="protein sequence ID" value="KAI5423072.1"/>
    <property type="gene ID" value="KIW84_046178"/>
</dbReference>
<accession>A0A9D4XMJ1</accession>
<dbReference type="AlphaFoldDB" id="A0A9D4XMJ1"/>
<gene>
    <name evidence="1" type="ORF">KIW84_046178</name>
</gene>
<evidence type="ECO:0000313" key="1">
    <source>
        <dbReference type="EMBL" id="KAI5423072.1"/>
    </source>
</evidence>
<name>A0A9D4XMJ1_PEA</name>
<sequence length="77" mass="8539">MGGSKISSIGNSSRLSLPRCGCNEPMKMWVSNTIYNPNRKFWKYHHSGKELAGRNDRAIVNALEVMAYGMAHANVAL</sequence>
<comment type="caution">
    <text evidence="1">The sequence shown here is derived from an EMBL/GenBank/DDBJ whole genome shotgun (WGS) entry which is preliminary data.</text>
</comment>
<dbReference type="Proteomes" id="UP001058974">
    <property type="component" value="Chromosome 4"/>
</dbReference>
<keyword evidence="2" id="KW-1185">Reference proteome</keyword>
<dbReference type="EMBL" id="JAMSHJ010000004">
    <property type="protein sequence ID" value="KAI5423072.1"/>
    <property type="molecule type" value="Genomic_DNA"/>
</dbReference>